<evidence type="ECO:0000313" key="3">
    <source>
        <dbReference type="Proteomes" id="UP000261580"/>
    </source>
</evidence>
<dbReference type="AlphaFoldDB" id="A0A3Q4H000"/>
<dbReference type="SUPFAM" id="SSF54695">
    <property type="entry name" value="POZ domain"/>
    <property type="match status" value="1"/>
</dbReference>
<feature type="domain" description="BTB" evidence="1">
    <location>
        <begin position="6"/>
        <end position="68"/>
    </location>
</feature>
<dbReference type="Gene3D" id="3.30.710.10">
    <property type="entry name" value="Potassium Channel Kv1.1, Chain A"/>
    <property type="match status" value="1"/>
</dbReference>
<evidence type="ECO:0000313" key="2">
    <source>
        <dbReference type="Ensembl" id="ENSNBRP00000009492.1"/>
    </source>
</evidence>
<accession>A0A3Q4H000</accession>
<proteinExistence type="predicted"/>
<dbReference type="Pfam" id="PF00651">
    <property type="entry name" value="BTB"/>
    <property type="match status" value="1"/>
</dbReference>
<dbReference type="Bgee" id="ENSNBRG00000007414">
    <property type="expression patterns" value="Expressed in liver and 6 other cell types or tissues"/>
</dbReference>
<dbReference type="STRING" id="32507.ENSNBRP00000009492"/>
<dbReference type="SMART" id="SM00225">
    <property type="entry name" value="BTB"/>
    <property type="match status" value="1"/>
</dbReference>
<dbReference type="InterPro" id="IPR011333">
    <property type="entry name" value="SKP1/BTB/POZ_sf"/>
</dbReference>
<keyword evidence="3" id="KW-1185">Reference proteome</keyword>
<reference evidence="2" key="2">
    <citation type="submission" date="2025-09" db="UniProtKB">
        <authorList>
            <consortium name="Ensembl"/>
        </authorList>
    </citation>
    <scope>IDENTIFICATION</scope>
</reference>
<name>A0A3Q4H000_NEOBR</name>
<reference evidence="2" key="1">
    <citation type="submission" date="2025-08" db="UniProtKB">
        <authorList>
            <consortium name="Ensembl"/>
        </authorList>
    </citation>
    <scope>IDENTIFICATION</scope>
</reference>
<evidence type="ECO:0000259" key="1">
    <source>
        <dbReference type="PROSITE" id="PS50097"/>
    </source>
</evidence>
<sequence length="119" mass="13716">MCWFCSDLKVKVVGEQIHAHKFVLAARSDVWSLSNLASTNELDLSDCKPEVAMAMLRWTYTDELELSEDDAFLIDLMKLANRFQLQLLRERQAEELHAEFFDCIVDGVSFAKCITMPHM</sequence>
<dbReference type="Ensembl" id="ENSNBRT00000009759.1">
    <property type="protein sequence ID" value="ENSNBRP00000009492.1"/>
    <property type="gene ID" value="ENSNBRG00000007414.1"/>
</dbReference>
<dbReference type="PROSITE" id="PS50097">
    <property type="entry name" value="BTB"/>
    <property type="match status" value="1"/>
</dbReference>
<dbReference type="Proteomes" id="UP000261580">
    <property type="component" value="Unassembled WGS sequence"/>
</dbReference>
<protein>
    <recommendedName>
        <fullName evidence="1">BTB domain-containing protein</fullName>
    </recommendedName>
</protein>
<organism evidence="2 3">
    <name type="scientific">Neolamprologus brichardi</name>
    <name type="common">Fairy cichlid</name>
    <name type="synonym">Lamprologus brichardi</name>
    <dbReference type="NCBI Taxonomy" id="32507"/>
    <lineage>
        <taxon>Eukaryota</taxon>
        <taxon>Metazoa</taxon>
        <taxon>Chordata</taxon>
        <taxon>Craniata</taxon>
        <taxon>Vertebrata</taxon>
        <taxon>Euteleostomi</taxon>
        <taxon>Actinopterygii</taxon>
        <taxon>Neopterygii</taxon>
        <taxon>Teleostei</taxon>
        <taxon>Neoteleostei</taxon>
        <taxon>Acanthomorphata</taxon>
        <taxon>Ovalentaria</taxon>
        <taxon>Cichlomorphae</taxon>
        <taxon>Cichliformes</taxon>
        <taxon>Cichlidae</taxon>
        <taxon>African cichlids</taxon>
        <taxon>Pseudocrenilabrinae</taxon>
        <taxon>Lamprologini</taxon>
        <taxon>Neolamprologus</taxon>
    </lineage>
</organism>
<dbReference type="InterPro" id="IPR000210">
    <property type="entry name" value="BTB/POZ_dom"/>
</dbReference>
<dbReference type="PANTHER" id="PTHR24413">
    <property type="entry name" value="SPECKLE-TYPE POZ PROTEIN"/>
    <property type="match status" value="1"/>
</dbReference>
<dbReference type="GeneTree" id="ENSGT00940000156179"/>